<protein>
    <submittedName>
        <fullName evidence="2">Uncharacterized protein</fullName>
    </submittedName>
</protein>
<gene>
    <name evidence="2" type="ORF">KIP89_01080</name>
</gene>
<organism evidence="2 3">
    <name type="scientific">Ancylobacter radicis</name>
    <dbReference type="NCBI Taxonomy" id="2836179"/>
    <lineage>
        <taxon>Bacteria</taxon>
        <taxon>Pseudomonadati</taxon>
        <taxon>Pseudomonadota</taxon>
        <taxon>Alphaproteobacteria</taxon>
        <taxon>Hyphomicrobiales</taxon>
        <taxon>Xanthobacteraceae</taxon>
        <taxon>Ancylobacter</taxon>
    </lineage>
</organism>
<feature type="chain" id="PRO_5045993118" evidence="1">
    <location>
        <begin position="34"/>
        <end position="137"/>
    </location>
</feature>
<keyword evidence="3" id="KW-1185">Reference proteome</keyword>
<evidence type="ECO:0000256" key="1">
    <source>
        <dbReference type="SAM" id="SignalP"/>
    </source>
</evidence>
<accession>A0ABS5R2H4</accession>
<sequence length="137" mass="15143">MNHAARRAARCLCVAFAVAAVLPLAAGAARAQAGLSDLPGDSAVDPSIDPFPFDGRLAIRDYLRRTLPTRWWANEPSFSLGTWSAMVHVPDDWKGNPTAAMIRFCPPRGSTLWRHIERLDLVPFYRDARRAGTTCRP</sequence>
<keyword evidence="1" id="KW-0732">Signal</keyword>
<dbReference type="EMBL" id="JAHCQH010000004">
    <property type="protein sequence ID" value="MBS9475702.1"/>
    <property type="molecule type" value="Genomic_DNA"/>
</dbReference>
<comment type="caution">
    <text evidence="2">The sequence shown here is derived from an EMBL/GenBank/DDBJ whole genome shotgun (WGS) entry which is preliminary data.</text>
</comment>
<dbReference type="RefSeq" id="WP_213753563.1">
    <property type="nucleotide sequence ID" value="NZ_JAHCQH010000004.1"/>
</dbReference>
<reference evidence="2" key="1">
    <citation type="submission" date="2021-05" db="EMBL/GenBank/DDBJ databases">
        <authorList>
            <person name="Sun Q."/>
            <person name="Inoue M."/>
        </authorList>
    </citation>
    <scope>NUCLEOTIDE SEQUENCE</scope>
    <source>
        <strain evidence="2">VKM B-3255</strain>
    </source>
</reference>
<evidence type="ECO:0000313" key="3">
    <source>
        <dbReference type="Proteomes" id="UP001166585"/>
    </source>
</evidence>
<dbReference type="Proteomes" id="UP001166585">
    <property type="component" value="Unassembled WGS sequence"/>
</dbReference>
<name>A0ABS5R2H4_9HYPH</name>
<feature type="signal peptide" evidence="1">
    <location>
        <begin position="1"/>
        <end position="33"/>
    </location>
</feature>
<evidence type="ECO:0000313" key="2">
    <source>
        <dbReference type="EMBL" id="MBS9475702.1"/>
    </source>
</evidence>
<proteinExistence type="predicted"/>